<keyword evidence="3" id="KW-1185">Reference proteome</keyword>
<dbReference type="EMBL" id="FMYP01000018">
    <property type="protein sequence ID" value="SDC12829.1"/>
    <property type="molecule type" value="Genomic_DNA"/>
</dbReference>
<keyword evidence="1" id="KW-0812">Transmembrane</keyword>
<protein>
    <submittedName>
        <fullName evidence="2">Uncharacterized protein</fullName>
    </submittedName>
</protein>
<proteinExistence type="predicted"/>
<accession>A0A1G6J2F7</accession>
<keyword evidence="1" id="KW-1133">Transmembrane helix</keyword>
<organism evidence="2 3">
    <name type="scientific">Williamwhitmania taraxaci</name>
    <dbReference type="NCBI Taxonomy" id="1640674"/>
    <lineage>
        <taxon>Bacteria</taxon>
        <taxon>Pseudomonadati</taxon>
        <taxon>Bacteroidota</taxon>
        <taxon>Bacteroidia</taxon>
        <taxon>Bacteroidales</taxon>
        <taxon>Williamwhitmaniaceae</taxon>
        <taxon>Williamwhitmania</taxon>
    </lineage>
</organism>
<sequence length="153" mass="17179">MGNCIPEFYCLFVAKQLKRSQRGVAIVSCFYTYGYSFFCSIYATFVERFILQGLLKAWVEKTDYIEPETFILLIYYLHPYTMPYCKHCNEYIISSIDYHECPNEERVTKNSPDSIIVSTIIGAATDSALLGGLLGGSMVGGILGDALDGDLFD</sequence>
<gene>
    <name evidence="2" type="ORF">SAMN05216323_101820</name>
</gene>
<evidence type="ECO:0000313" key="3">
    <source>
        <dbReference type="Proteomes" id="UP000199452"/>
    </source>
</evidence>
<dbReference type="AlphaFoldDB" id="A0A1G6J2F7"/>
<evidence type="ECO:0000256" key="1">
    <source>
        <dbReference type="SAM" id="Phobius"/>
    </source>
</evidence>
<feature type="transmembrane region" description="Helical" evidence="1">
    <location>
        <begin position="24"/>
        <end position="45"/>
    </location>
</feature>
<dbReference type="Proteomes" id="UP000199452">
    <property type="component" value="Unassembled WGS sequence"/>
</dbReference>
<keyword evidence="1" id="KW-0472">Membrane</keyword>
<dbReference type="STRING" id="1640674.SAMN05216323_101820"/>
<name>A0A1G6J2F7_9BACT</name>
<reference evidence="2 3" key="1">
    <citation type="submission" date="2016-09" db="EMBL/GenBank/DDBJ databases">
        <authorList>
            <person name="Capua I."/>
            <person name="De Benedictis P."/>
            <person name="Joannis T."/>
            <person name="Lombin L.H."/>
            <person name="Cattoli G."/>
        </authorList>
    </citation>
    <scope>NUCLEOTIDE SEQUENCE [LARGE SCALE GENOMIC DNA]</scope>
    <source>
        <strain evidence="2 3">A7P-90m</strain>
    </source>
</reference>
<evidence type="ECO:0000313" key="2">
    <source>
        <dbReference type="EMBL" id="SDC12829.1"/>
    </source>
</evidence>